<protein>
    <submittedName>
        <fullName evidence="8">Putative membrane protein</fullName>
    </submittedName>
</protein>
<accession>A0A1H1L675</accession>
<evidence type="ECO:0000256" key="6">
    <source>
        <dbReference type="SAM" id="Phobius"/>
    </source>
</evidence>
<evidence type="ECO:0000259" key="7">
    <source>
        <dbReference type="Pfam" id="PF12698"/>
    </source>
</evidence>
<feature type="compositionally biased region" description="Basic and acidic residues" evidence="5">
    <location>
        <begin position="948"/>
        <end position="957"/>
    </location>
</feature>
<dbReference type="InterPro" id="IPR017501">
    <property type="entry name" value="Phage_infect_YhgE_C"/>
</dbReference>
<dbReference type="GeneID" id="78500094"/>
<dbReference type="Gene3D" id="1.10.287.1490">
    <property type="match status" value="1"/>
</dbReference>
<evidence type="ECO:0000256" key="5">
    <source>
        <dbReference type="SAM" id="MobiDB-lite"/>
    </source>
</evidence>
<dbReference type="InterPro" id="IPR013525">
    <property type="entry name" value="ABC2_TM"/>
</dbReference>
<dbReference type="RefSeq" id="WP_090861817.1">
    <property type="nucleotide sequence ID" value="NZ_LT629759.1"/>
</dbReference>
<feature type="domain" description="ABC-2 type transporter transmembrane" evidence="7">
    <location>
        <begin position="28"/>
        <end position="165"/>
    </location>
</feature>
<dbReference type="GO" id="GO:0140359">
    <property type="term" value="F:ABC-type transporter activity"/>
    <property type="evidence" value="ECO:0007669"/>
    <property type="project" value="InterPro"/>
</dbReference>
<gene>
    <name evidence="8" type="ORF">SAMN04489857_0725</name>
</gene>
<evidence type="ECO:0000256" key="4">
    <source>
        <dbReference type="ARBA" id="ARBA00023136"/>
    </source>
</evidence>
<evidence type="ECO:0000256" key="3">
    <source>
        <dbReference type="ARBA" id="ARBA00022989"/>
    </source>
</evidence>
<dbReference type="Proteomes" id="UP000199480">
    <property type="component" value="Chromosome I"/>
</dbReference>
<dbReference type="InterPro" id="IPR051328">
    <property type="entry name" value="T7SS_ABC-Transporter"/>
</dbReference>
<keyword evidence="4 6" id="KW-0472">Membrane</keyword>
<sequence>MKTALRIFWRDIRRILKNPVALIITLGVCIIPSLYAWFNILANWDPYKNTSDIQIAIVNQDEGATVGDMGHISAGDMVVEKLHDNKQLGWRFVKMSKAMRGVRAGDYYAAIVIPKDFTSTLAGVIDGKTAKARIKYYVNEKENAVAPKVTDTGASTIENQINNTFAGTVAGVISDKLGAAADKALDGASGAGSSLQADIQTVRESLDDLSGGIDDAGRSIDDARKTVASAKETITSLDGTTKGISQKLGTASTDLKGARADAADLRSRLGSSLTSGTLALTNMSTKANYDVGRLAGDVGWAQGRLDDAIAQLEAALTQTQDMKAKLEYSRDTIVSIKGLSGDSLTAQTEVTRSLETEIQYLIGMSDQMRARLDALKALSDDVKGGAASVSNLSSAVNNSIQTSASALSDVQGNLSETTIPAVDGALDDFSQAASGVSSVVAGISPALEQVSATLDQLDQVLAQAKPALASTRDSISRAVDTLAGLESDVSALQTTQAYKDLTSVSGINPDVLKNYFTSPVELSEQAIYPVRNYGSGVTPFYTDLALWVGGFVLVAIYKREVDDEGVGEFKPWQGYVGRALLFSLLGEVQAIICCVGDLALGIQCLSPVAFVAAGMVESFVYVNIVFSLSTAFKHIGMALGVILVILQIPGSSGTYPIEMMPGFFQALEPLLPFTYGNNAMREAIAGFYGSYYGTNIAVLLLAYMPIALLVGLGARRHLLNINALFDKRLRETDMMVSERYNMDEAHFKLTTIIKALTNSTEYRRTFEARAARFELMYPVLVRRGFLALMVIPIALNVLMFVLPFKMVIMTLWICSMIVICTFLIVTEYFHYRVGQKTRLSDMSEDELYDLLGDKLKQEFFAFAPIETMLIEKGAGTSATGDATDGAPEAGGTLRSRKIGSRIGRLRTEFDQRRAAHHGGANAQVTGAQDAPATDAQARLGADAQKAPDAGEKDDGEPTRLILNVTALTGAGEKTTRISRGDETTKEGGATEADAQDQKGGDAK</sequence>
<organism evidence="8 9">
    <name type="scientific">Parafannyhessea umbonata</name>
    <dbReference type="NCBI Taxonomy" id="604330"/>
    <lineage>
        <taxon>Bacteria</taxon>
        <taxon>Bacillati</taxon>
        <taxon>Actinomycetota</taxon>
        <taxon>Coriobacteriia</taxon>
        <taxon>Coriobacteriales</taxon>
        <taxon>Atopobiaceae</taxon>
        <taxon>Parafannyhessea</taxon>
    </lineage>
</organism>
<feature type="transmembrane region" description="Helical" evidence="6">
    <location>
        <begin position="20"/>
        <end position="38"/>
    </location>
</feature>
<reference evidence="9" key="1">
    <citation type="submission" date="2016-10" db="EMBL/GenBank/DDBJ databases">
        <authorList>
            <person name="Varghese N."/>
            <person name="Submissions S."/>
        </authorList>
    </citation>
    <scope>NUCLEOTIDE SEQUENCE [LARGE SCALE GENOMIC DNA]</scope>
    <source>
        <strain evidence="9">DSM 22620</strain>
    </source>
</reference>
<dbReference type="AlphaFoldDB" id="A0A1H1L675"/>
<dbReference type="EMBL" id="LT629759">
    <property type="protein sequence ID" value="SDR70048.1"/>
    <property type="molecule type" value="Genomic_DNA"/>
</dbReference>
<keyword evidence="2 6" id="KW-0812">Transmembrane</keyword>
<dbReference type="InterPro" id="IPR017500">
    <property type="entry name" value="Phage_infect_YhgE_N"/>
</dbReference>
<proteinExistence type="predicted"/>
<evidence type="ECO:0000256" key="1">
    <source>
        <dbReference type="ARBA" id="ARBA00004141"/>
    </source>
</evidence>
<dbReference type="Pfam" id="PF12698">
    <property type="entry name" value="ABC2_membrane_3"/>
    <property type="match status" value="2"/>
</dbReference>
<feature type="transmembrane region" description="Helical" evidence="6">
    <location>
        <begin position="696"/>
        <end position="714"/>
    </location>
</feature>
<feature type="compositionally biased region" description="Basic and acidic residues" evidence="5">
    <location>
        <begin position="973"/>
        <end position="985"/>
    </location>
</feature>
<dbReference type="PANTHER" id="PTHR43077:SF10">
    <property type="entry name" value="TRANSPORT PERMEASE PROTEIN"/>
    <property type="match status" value="1"/>
</dbReference>
<dbReference type="PANTHER" id="PTHR43077">
    <property type="entry name" value="TRANSPORT PERMEASE YVFS-RELATED"/>
    <property type="match status" value="1"/>
</dbReference>
<feature type="region of interest" description="Disordered" evidence="5">
    <location>
        <begin position="914"/>
        <end position="1003"/>
    </location>
</feature>
<dbReference type="NCBIfam" id="TIGR03062">
    <property type="entry name" value="pip_yhgE_Cterm"/>
    <property type="match status" value="1"/>
</dbReference>
<name>A0A1H1L675_9ACTN</name>
<feature type="transmembrane region" description="Helical" evidence="6">
    <location>
        <begin position="608"/>
        <end position="628"/>
    </location>
</feature>
<dbReference type="NCBIfam" id="TIGR03061">
    <property type="entry name" value="pip_yhgE_Nterm"/>
    <property type="match status" value="1"/>
</dbReference>
<evidence type="ECO:0000313" key="8">
    <source>
        <dbReference type="EMBL" id="SDR70048.1"/>
    </source>
</evidence>
<comment type="subcellular location">
    <subcellularLocation>
        <location evidence="1">Membrane</location>
        <topology evidence="1">Multi-pass membrane protein</topology>
    </subcellularLocation>
</comment>
<feature type="transmembrane region" description="Helical" evidence="6">
    <location>
        <begin position="810"/>
        <end position="829"/>
    </location>
</feature>
<keyword evidence="3 6" id="KW-1133">Transmembrane helix</keyword>
<evidence type="ECO:0000256" key="2">
    <source>
        <dbReference type="ARBA" id="ARBA00022692"/>
    </source>
</evidence>
<dbReference type="GO" id="GO:0016020">
    <property type="term" value="C:membrane"/>
    <property type="evidence" value="ECO:0007669"/>
    <property type="project" value="UniProtKB-SubCell"/>
</dbReference>
<feature type="transmembrane region" description="Helical" evidence="6">
    <location>
        <begin position="635"/>
        <end position="657"/>
    </location>
</feature>
<dbReference type="Gene3D" id="3.40.1710.10">
    <property type="entry name" value="abc type-2 transporter like domain"/>
    <property type="match status" value="1"/>
</dbReference>
<feature type="transmembrane region" description="Helical" evidence="6">
    <location>
        <begin position="785"/>
        <end position="804"/>
    </location>
</feature>
<feature type="domain" description="ABC-2 type transporter transmembrane" evidence="7">
    <location>
        <begin position="514"/>
        <end position="701"/>
    </location>
</feature>
<evidence type="ECO:0000313" key="9">
    <source>
        <dbReference type="Proteomes" id="UP000199480"/>
    </source>
</evidence>
<dbReference type="OrthoDB" id="9811483at2"/>